<comment type="similarity">
    <text evidence="2">Belongs to the amino acid-polyamine-organocation (APC) superfamily. YAT (TC 2.A.3.10) family.</text>
</comment>
<dbReference type="GO" id="GO:0005886">
    <property type="term" value="C:plasma membrane"/>
    <property type="evidence" value="ECO:0007669"/>
    <property type="project" value="UniProtKB-SubCell"/>
</dbReference>
<dbReference type="Gene3D" id="1.20.1740.10">
    <property type="entry name" value="Amino acid/polyamine transporter I"/>
    <property type="match status" value="1"/>
</dbReference>
<keyword evidence="8 9" id="KW-0472">Membrane</keyword>
<evidence type="ECO:0000259" key="10">
    <source>
        <dbReference type="Pfam" id="PF00324"/>
    </source>
</evidence>
<evidence type="ECO:0000256" key="5">
    <source>
        <dbReference type="ARBA" id="ARBA00022692"/>
    </source>
</evidence>
<dbReference type="NCBIfam" id="TIGR00913">
    <property type="entry name" value="2A0310"/>
    <property type="match status" value="1"/>
</dbReference>
<accession>A0A1D8NBK6</accession>
<comment type="subcellular location">
    <subcellularLocation>
        <location evidence="1">Cell membrane</location>
        <topology evidence="1">Multi-pass membrane protein</topology>
    </subcellularLocation>
</comment>
<dbReference type="RefSeq" id="XP_501936.3">
    <property type="nucleotide sequence ID" value="XM_501936.3"/>
</dbReference>
<dbReference type="KEGG" id="yli:2910090"/>
<evidence type="ECO:0000256" key="3">
    <source>
        <dbReference type="ARBA" id="ARBA00022448"/>
    </source>
</evidence>
<evidence type="ECO:0000256" key="2">
    <source>
        <dbReference type="ARBA" id="ARBA00006983"/>
    </source>
</evidence>
<evidence type="ECO:0000256" key="6">
    <source>
        <dbReference type="ARBA" id="ARBA00022970"/>
    </source>
</evidence>
<feature type="transmembrane region" description="Helical" evidence="9">
    <location>
        <begin position="229"/>
        <end position="248"/>
    </location>
</feature>
<evidence type="ECO:0000313" key="12">
    <source>
        <dbReference type="Proteomes" id="UP000182444"/>
    </source>
</evidence>
<evidence type="ECO:0000256" key="4">
    <source>
        <dbReference type="ARBA" id="ARBA00022475"/>
    </source>
</evidence>
<dbReference type="AlphaFoldDB" id="A0A1D8NBK6"/>
<keyword evidence="3" id="KW-0813">Transport</keyword>
<dbReference type="EMBL" id="CP017555">
    <property type="protein sequence ID" value="AOW03007.1"/>
    <property type="molecule type" value="Genomic_DNA"/>
</dbReference>
<feature type="transmembrane region" description="Helical" evidence="9">
    <location>
        <begin position="115"/>
        <end position="133"/>
    </location>
</feature>
<keyword evidence="6" id="KW-0029">Amino-acid transport</keyword>
<feature type="transmembrane region" description="Helical" evidence="9">
    <location>
        <begin position="447"/>
        <end position="467"/>
    </location>
</feature>
<feature type="transmembrane region" description="Helical" evidence="9">
    <location>
        <begin position="254"/>
        <end position="276"/>
    </location>
</feature>
<evidence type="ECO:0000256" key="1">
    <source>
        <dbReference type="ARBA" id="ARBA00004651"/>
    </source>
</evidence>
<reference evidence="11 12" key="1">
    <citation type="journal article" date="2016" name="PLoS ONE">
        <title>Sequence Assembly of Yarrowia lipolytica Strain W29/CLIB89 Shows Transposable Element Diversity.</title>
        <authorList>
            <person name="Magnan C."/>
            <person name="Yu J."/>
            <person name="Chang I."/>
            <person name="Jahn E."/>
            <person name="Kanomata Y."/>
            <person name="Wu J."/>
            <person name="Zeller M."/>
            <person name="Oakes M."/>
            <person name="Baldi P."/>
            <person name="Sandmeyer S."/>
        </authorList>
    </citation>
    <scope>NUCLEOTIDE SEQUENCE [LARGE SCALE GENOMIC DNA]</scope>
    <source>
        <strain evidence="12">CLIB89(W29)</strain>
    </source>
</reference>
<dbReference type="VEuPathDB" id="FungiDB:YALI0_C17237g"/>
<dbReference type="GeneID" id="2910090"/>
<dbReference type="PANTHER" id="PTHR43341">
    <property type="entry name" value="AMINO ACID PERMEASE"/>
    <property type="match status" value="1"/>
</dbReference>
<organism evidence="11 12">
    <name type="scientific">Yarrowia lipolytica</name>
    <name type="common">Candida lipolytica</name>
    <dbReference type="NCBI Taxonomy" id="4952"/>
    <lineage>
        <taxon>Eukaryota</taxon>
        <taxon>Fungi</taxon>
        <taxon>Dikarya</taxon>
        <taxon>Ascomycota</taxon>
        <taxon>Saccharomycotina</taxon>
        <taxon>Dipodascomycetes</taxon>
        <taxon>Dipodascales</taxon>
        <taxon>Dipodascales incertae sedis</taxon>
        <taxon>Yarrowia</taxon>
    </lineage>
</organism>
<name>A0A1D8NBK6_YARLL</name>
<feature type="transmembrane region" description="Helical" evidence="9">
    <location>
        <begin position="518"/>
        <end position="544"/>
    </location>
</feature>
<dbReference type="FunFam" id="1.20.1740.10:FF:000017">
    <property type="entry name" value="Amino acid permease"/>
    <property type="match status" value="1"/>
</dbReference>
<feature type="transmembrane region" description="Helical" evidence="9">
    <location>
        <begin position="139"/>
        <end position="158"/>
    </location>
</feature>
<dbReference type="InterPro" id="IPR004841">
    <property type="entry name" value="AA-permease/SLC12A_dom"/>
</dbReference>
<feature type="transmembrane region" description="Helical" evidence="9">
    <location>
        <begin position="400"/>
        <end position="420"/>
    </location>
</feature>
<evidence type="ECO:0000256" key="7">
    <source>
        <dbReference type="ARBA" id="ARBA00022989"/>
    </source>
</evidence>
<dbReference type="VEuPathDB" id="FungiDB:YALI1_C24567g"/>
<feature type="transmembrane region" description="Helical" evidence="9">
    <location>
        <begin position="195"/>
        <end position="217"/>
    </location>
</feature>
<dbReference type="InterPro" id="IPR050524">
    <property type="entry name" value="APC_YAT"/>
</dbReference>
<keyword evidence="4" id="KW-1003">Cell membrane</keyword>
<keyword evidence="5 9" id="KW-0812">Transmembrane</keyword>
<feature type="domain" description="Amino acid permease/ SLC12A" evidence="10">
    <location>
        <begin position="114"/>
        <end position="581"/>
    </location>
</feature>
<gene>
    <name evidence="11" type="ORF">YALI1_C24567g</name>
</gene>
<feature type="transmembrane region" description="Helical" evidence="9">
    <location>
        <begin position="556"/>
        <end position="576"/>
    </location>
</feature>
<dbReference type="InterPro" id="IPR004840">
    <property type="entry name" value="Amino_acid_permease_CS"/>
</dbReference>
<keyword evidence="7 9" id="KW-1133">Transmembrane helix</keyword>
<proteinExistence type="inferred from homology"/>
<dbReference type="Proteomes" id="UP000182444">
    <property type="component" value="Chromosome 1C"/>
</dbReference>
<dbReference type="eggNOG" id="KOG1286">
    <property type="taxonomic scope" value="Eukaryota"/>
</dbReference>
<feature type="transmembrane region" description="Helical" evidence="9">
    <location>
        <begin position="473"/>
        <end position="497"/>
    </location>
</feature>
<protein>
    <recommendedName>
        <fullName evidence="10">Amino acid permease/ SLC12A domain-containing protein</fullName>
    </recommendedName>
</protein>
<dbReference type="PROSITE" id="PS00218">
    <property type="entry name" value="AMINO_ACID_PERMEASE_1"/>
    <property type="match status" value="1"/>
</dbReference>
<dbReference type="InterPro" id="IPR004762">
    <property type="entry name" value="Amino_acid_permease_fungi"/>
</dbReference>
<feature type="transmembrane region" description="Helical" evidence="9">
    <location>
        <begin position="345"/>
        <end position="366"/>
    </location>
</feature>
<dbReference type="Pfam" id="PF00324">
    <property type="entry name" value="AA_permease"/>
    <property type="match status" value="1"/>
</dbReference>
<evidence type="ECO:0000256" key="9">
    <source>
        <dbReference type="SAM" id="Phobius"/>
    </source>
</evidence>
<evidence type="ECO:0000256" key="8">
    <source>
        <dbReference type="ARBA" id="ARBA00023136"/>
    </source>
</evidence>
<sequence>MQMLNRTRKGSGLHGSDRWLVYKSKLGDRCGQSLRLHYSISMEKDYSDTPESAEFTETHTGQVETAHMSKWQRFKYGFGPADISHIDTEGLTPMEITALKTANSPLQRGLKGRHLQMIAIGGSIGTGLFVGSGSTLANGGPAALLIAYGIIGIMLLLTMHALGELAVCFPVSGGFCTYFTRFIDTAWGFAMAWNYVMNWFVVLPLELVAASMTVNFWNEMNGTHINAAAWVSVFWAVITCINLFGVKGYGEAEFVFSIIKVVAIVGFVIFGIVMACGGGPERGDFHHYMGGTLWQHPGAFAHGFKGVCAVFVTAAFAFAGTELCGLAAAETENPRKMLPRATKQVFWRICLFYIVSLTIVGLLVPWNNDQLLNGSSSADAAASPFVIAIRLAGVKGLPSVMNVVIMISVLSVGNASVYGFSRTMAAMGESGQAPKIFAYIDREGRPIFGILVVLAFGLFSFIAAAGAETRNEVFNWLLALSGLSSVFVWGSICLAHIRFRLALKYRGRGTDELTFRAAFGVWGSVLGLILNCLVLMAQFWIALYPLGAKTPNASDFFQAYLAAPVVIAFWIFWKVWKRDGFLGLKDLDIDTGRREMDLDKVRAEMAIEDEELSRRSFLYRTYNFWC</sequence>
<dbReference type="OMA" id="DTNSAAW"/>
<dbReference type="PANTHER" id="PTHR43341:SF1">
    <property type="entry name" value="GENERAL AMINO-ACID PERMEASE GAP1"/>
    <property type="match status" value="1"/>
</dbReference>
<evidence type="ECO:0000313" key="11">
    <source>
        <dbReference type="EMBL" id="AOW03007.1"/>
    </source>
</evidence>
<dbReference type="GO" id="GO:0015171">
    <property type="term" value="F:amino acid transmembrane transporter activity"/>
    <property type="evidence" value="ECO:0007669"/>
    <property type="project" value="TreeGrafter"/>
</dbReference>